<feature type="compositionally biased region" description="Polar residues" evidence="1">
    <location>
        <begin position="367"/>
        <end position="379"/>
    </location>
</feature>
<feature type="compositionally biased region" description="Low complexity" evidence="1">
    <location>
        <begin position="490"/>
        <end position="507"/>
    </location>
</feature>
<feature type="compositionally biased region" description="Basic and acidic residues" evidence="1">
    <location>
        <begin position="509"/>
        <end position="528"/>
    </location>
</feature>
<proteinExistence type="predicted"/>
<feature type="region of interest" description="Disordered" evidence="1">
    <location>
        <begin position="271"/>
        <end position="528"/>
    </location>
</feature>
<feature type="region of interest" description="Disordered" evidence="1">
    <location>
        <begin position="237"/>
        <end position="256"/>
    </location>
</feature>
<dbReference type="InParanoid" id="A0A1Y2EYE8"/>
<evidence type="ECO:0000313" key="2">
    <source>
        <dbReference type="EMBL" id="ORY76507.1"/>
    </source>
</evidence>
<evidence type="ECO:0000313" key="3">
    <source>
        <dbReference type="Proteomes" id="UP000193467"/>
    </source>
</evidence>
<feature type="compositionally biased region" description="Polar residues" evidence="1">
    <location>
        <begin position="346"/>
        <end position="359"/>
    </location>
</feature>
<dbReference type="InterPro" id="IPR015943">
    <property type="entry name" value="WD40/YVTN_repeat-like_dom_sf"/>
</dbReference>
<protein>
    <recommendedName>
        <fullName evidence="4">WD40-repeat-containing domain protein</fullName>
    </recommendedName>
</protein>
<gene>
    <name evidence="2" type="ORF">BCR35DRAFT_305735</name>
</gene>
<comment type="caution">
    <text evidence="2">The sequence shown here is derived from an EMBL/GenBank/DDBJ whole genome shotgun (WGS) entry which is preliminary data.</text>
</comment>
<sequence length="547" mass="58484">MLLPSTPNGGASMTFGHRKIVVGGDKLGRVVLWDWEAEYEGEAGGEGRVVEPRRTIRGEGTGGGKVTALEINEAVVLVGSLDGTLRLYCPLTSHLLRTFRDRTAPRHPSRLLAQNLIPVNEEDRWRVGTICAKARGEVVACVGDRVLSWRVEGEKVGKGKAKGKGVQRLSARSERFRSDFDLRQQVLESLDSLTSEQTSRLSRLGHEQHLITSYGLPPSLENMTEEEAVALALMLSREEESGSGSGRSSARQSPEWEPVPEELLLEMDGLSLDSDGRGSAQEGRSFGNQRGGSTHAFDEEGDYHPSPSTSASRSLSLSVPTSPTLRGSSLGPSSSHGTPSPRSSSYTWRPSPSPSSFAGTTYEPHSYASSGGSPSNMKVQLSPRLGPTYGTAGALGQREEVPDMSEELWPMAGASNSVSTSPAPAGSSSARRVEPSPSSSPSPAALSSASTPAVASPSPAPSTPARRGWSDVARSTPSSASPSPSPAPSSPWASSSTSPIPRSSLLSDQLRRTERESREEELRRREEEEIKFVMELSAAEERSRREV</sequence>
<feature type="compositionally biased region" description="Low complexity" evidence="1">
    <location>
        <begin position="246"/>
        <end position="256"/>
    </location>
</feature>
<dbReference type="Proteomes" id="UP000193467">
    <property type="component" value="Unassembled WGS sequence"/>
</dbReference>
<dbReference type="SUPFAM" id="SSF50969">
    <property type="entry name" value="YVTN repeat-like/Quinoprotein amine dehydrogenase"/>
    <property type="match status" value="1"/>
</dbReference>
<feature type="compositionally biased region" description="Low complexity" evidence="1">
    <location>
        <begin position="417"/>
        <end position="457"/>
    </location>
</feature>
<dbReference type="InterPro" id="IPR011044">
    <property type="entry name" value="Quino_amine_DH_bsu"/>
</dbReference>
<evidence type="ECO:0000256" key="1">
    <source>
        <dbReference type="SAM" id="MobiDB-lite"/>
    </source>
</evidence>
<evidence type="ECO:0008006" key="4">
    <source>
        <dbReference type="Google" id="ProtNLM"/>
    </source>
</evidence>
<dbReference type="OrthoDB" id="429520at2759"/>
<dbReference type="AlphaFoldDB" id="A0A1Y2EYE8"/>
<reference evidence="2 3" key="1">
    <citation type="submission" date="2016-07" db="EMBL/GenBank/DDBJ databases">
        <title>Pervasive Adenine N6-methylation of Active Genes in Fungi.</title>
        <authorList>
            <consortium name="DOE Joint Genome Institute"/>
            <person name="Mondo S.J."/>
            <person name="Dannebaum R.O."/>
            <person name="Kuo R.C."/>
            <person name="Labutti K."/>
            <person name="Haridas S."/>
            <person name="Kuo A."/>
            <person name="Salamov A."/>
            <person name="Ahrendt S.R."/>
            <person name="Lipzen A."/>
            <person name="Sullivan W."/>
            <person name="Andreopoulos W.B."/>
            <person name="Clum A."/>
            <person name="Lindquist E."/>
            <person name="Daum C."/>
            <person name="Ramamoorthy G.K."/>
            <person name="Gryganskyi A."/>
            <person name="Culley D."/>
            <person name="Magnuson J.K."/>
            <person name="James T.Y."/>
            <person name="O'Malley M.A."/>
            <person name="Stajich J.E."/>
            <person name="Spatafora J.W."/>
            <person name="Visel A."/>
            <person name="Grigoriev I.V."/>
        </authorList>
    </citation>
    <scope>NUCLEOTIDE SEQUENCE [LARGE SCALE GENOMIC DNA]</scope>
    <source>
        <strain evidence="2 3">62-1032</strain>
    </source>
</reference>
<accession>A0A1Y2EYE8</accession>
<feature type="compositionally biased region" description="Low complexity" evidence="1">
    <location>
        <begin position="305"/>
        <end position="345"/>
    </location>
</feature>
<dbReference type="Gene3D" id="2.130.10.10">
    <property type="entry name" value="YVTN repeat-like/Quinoprotein amine dehydrogenase"/>
    <property type="match status" value="1"/>
</dbReference>
<organism evidence="2 3">
    <name type="scientific">Leucosporidium creatinivorum</name>
    <dbReference type="NCBI Taxonomy" id="106004"/>
    <lineage>
        <taxon>Eukaryota</taxon>
        <taxon>Fungi</taxon>
        <taxon>Dikarya</taxon>
        <taxon>Basidiomycota</taxon>
        <taxon>Pucciniomycotina</taxon>
        <taxon>Microbotryomycetes</taxon>
        <taxon>Leucosporidiales</taxon>
        <taxon>Leucosporidium</taxon>
    </lineage>
</organism>
<keyword evidence="3" id="KW-1185">Reference proteome</keyword>
<name>A0A1Y2EYE8_9BASI</name>
<dbReference type="EMBL" id="MCGR01000034">
    <property type="protein sequence ID" value="ORY76507.1"/>
    <property type="molecule type" value="Genomic_DNA"/>
</dbReference>
<dbReference type="STRING" id="106004.A0A1Y2EYE8"/>